<keyword evidence="2" id="KW-1185">Reference proteome</keyword>
<organism evidence="1 2">
    <name type="scientific">Cerrena zonata</name>
    <dbReference type="NCBI Taxonomy" id="2478898"/>
    <lineage>
        <taxon>Eukaryota</taxon>
        <taxon>Fungi</taxon>
        <taxon>Dikarya</taxon>
        <taxon>Basidiomycota</taxon>
        <taxon>Agaricomycotina</taxon>
        <taxon>Agaricomycetes</taxon>
        <taxon>Polyporales</taxon>
        <taxon>Cerrenaceae</taxon>
        <taxon>Cerrena</taxon>
    </lineage>
</organism>
<gene>
    <name evidence="1" type="ORF">QCA50_021065</name>
</gene>
<proteinExistence type="predicted"/>
<accession>A0AAW0F899</accession>
<comment type="caution">
    <text evidence="1">The sequence shown here is derived from an EMBL/GenBank/DDBJ whole genome shotgun (WGS) entry which is preliminary data.</text>
</comment>
<dbReference type="EMBL" id="JASBNA010000146">
    <property type="protein sequence ID" value="KAK7675973.1"/>
    <property type="molecule type" value="Genomic_DNA"/>
</dbReference>
<evidence type="ECO:0000313" key="2">
    <source>
        <dbReference type="Proteomes" id="UP001385951"/>
    </source>
</evidence>
<reference evidence="1 2" key="1">
    <citation type="submission" date="2022-09" db="EMBL/GenBank/DDBJ databases">
        <authorList>
            <person name="Palmer J.M."/>
        </authorList>
    </citation>
    <scope>NUCLEOTIDE SEQUENCE [LARGE SCALE GENOMIC DNA]</scope>
    <source>
        <strain evidence="1 2">DSM 7382</strain>
    </source>
</reference>
<dbReference type="Proteomes" id="UP001385951">
    <property type="component" value="Unassembled WGS sequence"/>
</dbReference>
<protein>
    <submittedName>
        <fullName evidence="1">Uncharacterized protein</fullName>
    </submittedName>
</protein>
<name>A0AAW0F899_9APHY</name>
<evidence type="ECO:0000313" key="1">
    <source>
        <dbReference type="EMBL" id="KAK7675973.1"/>
    </source>
</evidence>
<dbReference type="AlphaFoldDB" id="A0AAW0F899"/>
<sequence length="107" mass="12198">MPREYDENDFDVLFFFPFSNNYSCCSSKFFEVALQLDSLVEVSSPGAFELGVHVFSSSQCARASLSQASNNRSDTVSTVIVIRVIRPFHHHKLDHFRRAMLHILSIV</sequence>